<dbReference type="RefSeq" id="WP_144326908.1">
    <property type="nucleotide sequence ID" value="NZ_VJNA01000047.1"/>
</dbReference>
<evidence type="ECO:0000256" key="1">
    <source>
        <dbReference type="ARBA" id="ARBA00001966"/>
    </source>
</evidence>
<evidence type="ECO:0000256" key="6">
    <source>
        <dbReference type="ARBA" id="ARBA00022723"/>
    </source>
</evidence>
<name>A0A554W8R9_9BURK</name>
<comment type="catalytic activity">
    <reaction evidence="11 12">
        <text>citrate = D-threo-isocitrate</text>
        <dbReference type="Rhea" id="RHEA:10336"/>
        <dbReference type="ChEBI" id="CHEBI:15562"/>
        <dbReference type="ChEBI" id="CHEBI:16947"/>
        <dbReference type="EC" id="4.2.1.3"/>
    </reaction>
</comment>
<dbReference type="PRINTS" id="PR00415">
    <property type="entry name" value="ACONITASE"/>
</dbReference>
<keyword evidence="7" id="KW-0694">RNA-binding</keyword>
<dbReference type="InterPro" id="IPR036008">
    <property type="entry name" value="Aconitase_4Fe-4S_dom"/>
</dbReference>
<keyword evidence="10 12" id="KW-0456">Lyase</keyword>
<dbReference type="GO" id="GO:0003723">
    <property type="term" value="F:RNA binding"/>
    <property type="evidence" value="ECO:0007669"/>
    <property type="project" value="UniProtKB-KW"/>
</dbReference>
<evidence type="ECO:0000256" key="11">
    <source>
        <dbReference type="ARBA" id="ARBA00023501"/>
    </source>
</evidence>
<accession>A0A554W8R9</accession>
<keyword evidence="16" id="KW-1185">Reference proteome</keyword>
<gene>
    <name evidence="15" type="primary">acn</name>
    <name evidence="15" type="ORF">Taqua_02440</name>
</gene>
<dbReference type="InterPro" id="IPR001030">
    <property type="entry name" value="Acoase/IPM_deHydtase_lsu_aba"/>
</dbReference>
<dbReference type="GO" id="GO:0046872">
    <property type="term" value="F:metal ion binding"/>
    <property type="evidence" value="ECO:0007669"/>
    <property type="project" value="UniProtKB-KW"/>
</dbReference>
<protein>
    <recommendedName>
        <fullName evidence="12">Aconitate hydratase</fullName>
        <shortName evidence="12">Aconitase</shortName>
        <ecNumber evidence="12">4.2.1.3</ecNumber>
    </recommendedName>
</protein>
<comment type="cofactor">
    <cofactor evidence="1">
        <name>[4Fe-4S] cluster</name>
        <dbReference type="ChEBI" id="CHEBI:49883"/>
    </cofactor>
</comment>
<feature type="domain" description="Aconitase/3-isopropylmalate dehydratase large subunit alpha/beta/alpha" evidence="13">
    <location>
        <begin position="71"/>
        <end position="581"/>
    </location>
</feature>
<comment type="caution">
    <text evidence="15">The sequence shown here is derived from an EMBL/GenBank/DDBJ whole genome shotgun (WGS) entry which is preliminary data.</text>
</comment>
<dbReference type="NCBIfam" id="TIGR01341">
    <property type="entry name" value="aconitase_1"/>
    <property type="match status" value="1"/>
</dbReference>
<dbReference type="SUPFAM" id="SSF53732">
    <property type="entry name" value="Aconitase iron-sulfur domain"/>
    <property type="match status" value="1"/>
</dbReference>
<evidence type="ECO:0000256" key="10">
    <source>
        <dbReference type="ARBA" id="ARBA00023239"/>
    </source>
</evidence>
<dbReference type="PROSITE" id="PS01244">
    <property type="entry name" value="ACONITASE_2"/>
    <property type="match status" value="1"/>
</dbReference>
<dbReference type="InterPro" id="IPR044137">
    <property type="entry name" value="AcnA_IRP_Swivel"/>
</dbReference>
<dbReference type="GO" id="GO:0006099">
    <property type="term" value="P:tricarboxylic acid cycle"/>
    <property type="evidence" value="ECO:0007669"/>
    <property type="project" value="UniProtKB-UniPathway"/>
</dbReference>
<evidence type="ECO:0000313" key="15">
    <source>
        <dbReference type="EMBL" id="TSE19972.1"/>
    </source>
</evidence>
<dbReference type="FunFam" id="3.20.19.10:FF:000001">
    <property type="entry name" value="Aconitate hydratase"/>
    <property type="match status" value="1"/>
</dbReference>
<dbReference type="Gene3D" id="6.10.190.10">
    <property type="match status" value="1"/>
</dbReference>
<dbReference type="SUPFAM" id="SSF52016">
    <property type="entry name" value="LeuD/IlvD-like"/>
    <property type="match status" value="1"/>
</dbReference>
<dbReference type="InterPro" id="IPR015928">
    <property type="entry name" value="Aconitase/3IPM_dehydase_swvl"/>
</dbReference>
<dbReference type="InterPro" id="IPR015931">
    <property type="entry name" value="Acnase/IPM_dHydase_lsu_aba_1/3"/>
</dbReference>
<evidence type="ECO:0000259" key="14">
    <source>
        <dbReference type="Pfam" id="PF00694"/>
    </source>
</evidence>
<dbReference type="Pfam" id="PF00330">
    <property type="entry name" value="Aconitase"/>
    <property type="match status" value="1"/>
</dbReference>
<dbReference type="CDD" id="cd01580">
    <property type="entry name" value="AcnA_IRP_Swivel"/>
    <property type="match status" value="1"/>
</dbReference>
<dbReference type="Proteomes" id="UP000318554">
    <property type="component" value="Unassembled WGS sequence"/>
</dbReference>
<comment type="pathway">
    <text evidence="2">Carbohydrate metabolism; tricarboxylic acid cycle; isocitrate from oxaloacetate: step 2/2.</text>
</comment>
<evidence type="ECO:0000256" key="2">
    <source>
        <dbReference type="ARBA" id="ARBA00004717"/>
    </source>
</evidence>
<evidence type="ECO:0000256" key="5">
    <source>
        <dbReference type="ARBA" id="ARBA00022532"/>
    </source>
</evidence>
<evidence type="ECO:0000313" key="16">
    <source>
        <dbReference type="Proteomes" id="UP000318554"/>
    </source>
</evidence>
<dbReference type="NCBIfam" id="NF009520">
    <property type="entry name" value="PRK12881.1"/>
    <property type="match status" value="1"/>
</dbReference>
<dbReference type="Gene3D" id="3.20.19.10">
    <property type="entry name" value="Aconitase, domain 4"/>
    <property type="match status" value="1"/>
</dbReference>
<dbReference type="NCBIfam" id="NF006757">
    <property type="entry name" value="PRK09277.1"/>
    <property type="match status" value="1"/>
</dbReference>
<evidence type="ECO:0000259" key="13">
    <source>
        <dbReference type="Pfam" id="PF00330"/>
    </source>
</evidence>
<evidence type="ECO:0000256" key="12">
    <source>
        <dbReference type="RuleBase" id="RU361275"/>
    </source>
</evidence>
<dbReference type="PROSITE" id="PS00450">
    <property type="entry name" value="ACONITASE_1"/>
    <property type="match status" value="1"/>
</dbReference>
<feature type="domain" description="Aconitase A/isopropylmalate dehydratase small subunit swivel" evidence="14">
    <location>
        <begin position="711"/>
        <end position="840"/>
    </location>
</feature>
<dbReference type="InterPro" id="IPR006249">
    <property type="entry name" value="Aconitase/IRP2"/>
</dbReference>
<dbReference type="EMBL" id="VJNA01000047">
    <property type="protein sequence ID" value="TSE19972.1"/>
    <property type="molecule type" value="Genomic_DNA"/>
</dbReference>
<dbReference type="GO" id="GO:0051539">
    <property type="term" value="F:4 iron, 4 sulfur cluster binding"/>
    <property type="evidence" value="ECO:0007669"/>
    <property type="project" value="UniProtKB-KW"/>
</dbReference>
<organism evidence="15 16">
    <name type="scientific">Tepidimonas aquatica</name>
    <dbReference type="NCBI Taxonomy" id="247482"/>
    <lineage>
        <taxon>Bacteria</taxon>
        <taxon>Pseudomonadati</taxon>
        <taxon>Pseudomonadota</taxon>
        <taxon>Betaproteobacteria</taxon>
        <taxon>Burkholderiales</taxon>
        <taxon>Tepidimonas</taxon>
    </lineage>
</organism>
<dbReference type="FunFam" id="3.30.499.10:FF:000009">
    <property type="entry name" value="Aconitate hydratase"/>
    <property type="match status" value="1"/>
</dbReference>
<evidence type="ECO:0000256" key="3">
    <source>
        <dbReference type="ARBA" id="ARBA00007185"/>
    </source>
</evidence>
<keyword evidence="9 12" id="KW-0411">Iron-sulfur</keyword>
<keyword evidence="6" id="KW-0479">Metal-binding</keyword>
<comment type="function">
    <text evidence="12">Catalyzes the isomerization of citrate to isocitrate via cis-aconitate.</text>
</comment>
<dbReference type="FunFam" id="3.30.499.10:FF:000002">
    <property type="entry name" value="Aconitate hydratase"/>
    <property type="match status" value="1"/>
</dbReference>
<comment type="similarity">
    <text evidence="3 12">Belongs to the aconitase/IPM isomerase family.</text>
</comment>
<dbReference type="InterPro" id="IPR000573">
    <property type="entry name" value="AconitaseA/IPMdHydase_ssu_swvl"/>
</dbReference>
<evidence type="ECO:0000256" key="4">
    <source>
        <dbReference type="ARBA" id="ARBA00022485"/>
    </source>
</evidence>
<dbReference type="OrthoDB" id="9764318at2"/>
<keyword evidence="4 12" id="KW-0004">4Fe-4S</keyword>
<keyword evidence="5" id="KW-0816">Tricarboxylic acid cycle</keyword>
<sequence>MADSFATRAHLDLNGKTYTYYSLPKLAQRFDLAKLPYSMKILLENLLRHEDGVTVLPEHIEAVAKWDPLKEPDTEIAFMPARVVLQDFTGVPCVVDLAAMRDAVTRLGGNPAQINPLIPSELVIDHSVQVDVFGRPDALDLNGKIEFERNKERYSFLRWGQKAFRNFKVVPPNTGIVHQVNLEYLARVVVEREVDGVLQAFPDTVFGTDSHTTMINGIGVLGWGVGGIEAEAAMLGQPSSMLIPQVVGFKLTGRLPEGSTATDLVLTVTQMLRKLGVVGKFVEFFGDGLQHLPLADRATIANMAPEYGATCGIFPIDAEALNYLRLSGRPEAQIALVEAYAKAQGLWHEPGQAEAQYSAVLHLDLGDVKPSLAGPKRPQDRVLLQDVQANARDAIAGLTAKRTPKAAVETMAAEGGAQPQAAHLAARPISKLRIQDQDCELTDGSVVIAAITSCTNTSNPAVMLGAGLLARNAARLGLKAKPWVKTSLAPGSRVVTDYLKKAGVLDDLEKLGFYVVAYGCTTCIGNSGPLPDEVSRAIAENDLVVASVLSGNRNFEGRVHPEVKMNYLASPPLVVAYAIAGTVDIDLSKDPLAHTPDGKPVYLRDIWPSNKEIGDVIAATIGPEMFAKNYADVFKGDTRWNQIESPEGESYKWDASSTYIKNPPYFDGMSMNVGTIDDVHGARVLGLFGDSITTDHISPAGSIKKDSPAGRYLISRGVQPADFNSYGSRRGNDEVMVRGTFANIRIKNLMLGGEEGGNTIYFGKDGSREKLAIYDAAMKYKADGVPLVVIAGKEYGTGSSRDWAAKGTNLLGVKAVIAESFERIHRSNLVGMGVLPLQFLDGQNAQTLGLDGTETYDIVGLADGQSKTATVIARKADGGEVRFEVRVLLLTPKEVEYFRHGGILHYVLRQLAAKKAA</sequence>
<dbReference type="UniPathway" id="UPA00223">
    <property type="reaction ID" value="UER00718"/>
</dbReference>
<dbReference type="PANTHER" id="PTHR11670">
    <property type="entry name" value="ACONITASE/IRON-RESPONSIVE ELEMENT FAMILY MEMBER"/>
    <property type="match status" value="1"/>
</dbReference>
<keyword evidence="8 12" id="KW-0408">Iron</keyword>
<dbReference type="CDD" id="cd01586">
    <property type="entry name" value="AcnA_IRP"/>
    <property type="match status" value="1"/>
</dbReference>
<dbReference type="GO" id="GO:0003994">
    <property type="term" value="F:aconitate hydratase activity"/>
    <property type="evidence" value="ECO:0007669"/>
    <property type="project" value="UniProtKB-EC"/>
</dbReference>
<dbReference type="InterPro" id="IPR018136">
    <property type="entry name" value="Aconitase_4Fe-4S_BS"/>
</dbReference>
<proteinExistence type="inferred from homology"/>
<evidence type="ECO:0000256" key="9">
    <source>
        <dbReference type="ARBA" id="ARBA00023014"/>
    </source>
</evidence>
<evidence type="ECO:0000256" key="8">
    <source>
        <dbReference type="ARBA" id="ARBA00023004"/>
    </source>
</evidence>
<evidence type="ECO:0000256" key="7">
    <source>
        <dbReference type="ARBA" id="ARBA00022884"/>
    </source>
</evidence>
<reference evidence="15 16" key="1">
    <citation type="submission" date="2019-07" db="EMBL/GenBank/DDBJ databases">
        <title>Tepidimonas aquatica CLN-1 draft genome.</title>
        <authorList>
            <person name="Da Costa M.S."/>
            <person name="Froufe H.J.C."/>
            <person name="Egas C."/>
            <person name="Albuquerque L."/>
        </authorList>
    </citation>
    <scope>NUCLEOTIDE SEQUENCE [LARGE SCALE GENOMIC DNA]</scope>
    <source>
        <strain evidence="15 16">CLN-1</strain>
    </source>
</reference>
<dbReference type="Gene3D" id="3.30.499.10">
    <property type="entry name" value="Aconitase, domain 3"/>
    <property type="match status" value="2"/>
</dbReference>
<dbReference type="Pfam" id="PF00694">
    <property type="entry name" value="Aconitase_C"/>
    <property type="match status" value="1"/>
</dbReference>
<dbReference type="EC" id="4.2.1.3" evidence="12"/>
<dbReference type="AlphaFoldDB" id="A0A554W8R9"/>